<dbReference type="VEuPathDB" id="TriTrypDB:TvY486_0601670"/>
<dbReference type="GO" id="GO:0000774">
    <property type="term" value="F:adenyl-nucleotide exchange factor activity"/>
    <property type="evidence" value="ECO:0007669"/>
    <property type="project" value="InterPro"/>
</dbReference>
<dbReference type="Gene3D" id="3.90.20.20">
    <property type="match status" value="1"/>
</dbReference>
<feature type="compositionally biased region" description="Basic and acidic residues" evidence="4">
    <location>
        <begin position="36"/>
        <end position="48"/>
    </location>
</feature>
<dbReference type="GO" id="GO:0006457">
    <property type="term" value="P:protein folding"/>
    <property type="evidence" value="ECO:0007669"/>
    <property type="project" value="InterPro"/>
</dbReference>
<keyword evidence="2" id="KW-0143">Chaperone</keyword>
<dbReference type="InterPro" id="IPR013805">
    <property type="entry name" value="GrpE_CC"/>
</dbReference>
<evidence type="ECO:0000256" key="1">
    <source>
        <dbReference type="ARBA" id="ARBA00009054"/>
    </source>
</evidence>
<dbReference type="InterPro" id="IPR000740">
    <property type="entry name" value="GrpE"/>
</dbReference>
<proteinExistence type="inferred from homology"/>
<organism evidence="5">
    <name type="scientific">Trypanosoma vivax (strain Y486)</name>
    <dbReference type="NCBI Taxonomy" id="1055687"/>
    <lineage>
        <taxon>Eukaryota</taxon>
        <taxon>Discoba</taxon>
        <taxon>Euglenozoa</taxon>
        <taxon>Kinetoplastea</taxon>
        <taxon>Metakinetoplastina</taxon>
        <taxon>Trypanosomatida</taxon>
        <taxon>Trypanosomatidae</taxon>
        <taxon>Trypanosoma</taxon>
        <taxon>Duttonella</taxon>
    </lineage>
</organism>
<dbReference type="PANTHER" id="PTHR21237">
    <property type="entry name" value="GRPE PROTEIN"/>
    <property type="match status" value="1"/>
</dbReference>
<dbReference type="CDD" id="cd00446">
    <property type="entry name" value="GrpE"/>
    <property type="match status" value="1"/>
</dbReference>
<dbReference type="SUPFAM" id="SSF58014">
    <property type="entry name" value="Coiled-coil domain of nucleotide exchange factor GrpE"/>
    <property type="match status" value="1"/>
</dbReference>
<protein>
    <submittedName>
        <fullName evidence="5">Putative co-chaperone</fullName>
    </submittedName>
</protein>
<evidence type="ECO:0000313" key="5">
    <source>
        <dbReference type="EMBL" id="CCC48376.1"/>
    </source>
</evidence>
<dbReference type="AlphaFoldDB" id="G0TWN8"/>
<dbReference type="OMA" id="QHELICH"/>
<dbReference type="InterPro" id="IPR009012">
    <property type="entry name" value="GrpE_head"/>
</dbReference>
<evidence type="ECO:0000256" key="2">
    <source>
        <dbReference type="ARBA" id="ARBA00023186"/>
    </source>
</evidence>
<feature type="region of interest" description="Disordered" evidence="4">
    <location>
        <begin position="32"/>
        <end position="52"/>
    </location>
</feature>
<dbReference type="Gene3D" id="2.30.22.10">
    <property type="entry name" value="Head domain of nucleotide exchange factor GrpE"/>
    <property type="match status" value="1"/>
</dbReference>
<name>G0TWN8_TRYVY</name>
<accession>G0TWN8</accession>
<dbReference type="GO" id="GO:0051082">
    <property type="term" value="F:unfolded protein binding"/>
    <property type="evidence" value="ECO:0007669"/>
    <property type="project" value="TreeGrafter"/>
</dbReference>
<dbReference type="SUPFAM" id="SSF51064">
    <property type="entry name" value="Head domain of nucleotide exchange factor GrpE"/>
    <property type="match status" value="1"/>
</dbReference>
<gene>
    <name evidence="5" type="ORF">TVY486_0601670</name>
</gene>
<dbReference type="HAMAP" id="MF_01151">
    <property type="entry name" value="GrpE"/>
    <property type="match status" value="1"/>
</dbReference>
<dbReference type="GO" id="GO:0001405">
    <property type="term" value="C:PAM complex, Tim23 associated import motor"/>
    <property type="evidence" value="ECO:0007669"/>
    <property type="project" value="TreeGrafter"/>
</dbReference>
<evidence type="ECO:0000256" key="4">
    <source>
        <dbReference type="SAM" id="MobiDB-lite"/>
    </source>
</evidence>
<dbReference type="GO" id="GO:0051087">
    <property type="term" value="F:protein-folding chaperone binding"/>
    <property type="evidence" value="ECO:0007669"/>
    <property type="project" value="InterPro"/>
</dbReference>
<reference evidence="5" key="1">
    <citation type="journal article" date="2012" name="Proc. Natl. Acad. Sci. U.S.A.">
        <title>Antigenic diversity is generated by distinct evolutionary mechanisms in African trypanosome species.</title>
        <authorList>
            <person name="Jackson A.P."/>
            <person name="Berry A."/>
            <person name="Aslett M."/>
            <person name="Allison H.C."/>
            <person name="Burton P."/>
            <person name="Vavrova-Anderson J."/>
            <person name="Brown R."/>
            <person name="Browne H."/>
            <person name="Corton N."/>
            <person name="Hauser H."/>
            <person name="Gamble J."/>
            <person name="Gilderthorp R."/>
            <person name="Marcello L."/>
            <person name="McQuillan J."/>
            <person name="Otto T.D."/>
            <person name="Quail M.A."/>
            <person name="Sanders M.J."/>
            <person name="van Tonder A."/>
            <person name="Ginger M.L."/>
            <person name="Field M.C."/>
            <person name="Barry J.D."/>
            <person name="Hertz-Fowler C."/>
            <person name="Berriman M."/>
        </authorList>
    </citation>
    <scope>NUCLEOTIDE SEQUENCE</scope>
    <source>
        <strain evidence="5">Y486</strain>
    </source>
</reference>
<evidence type="ECO:0000256" key="3">
    <source>
        <dbReference type="RuleBase" id="RU004478"/>
    </source>
</evidence>
<dbReference type="EMBL" id="HE573022">
    <property type="protein sequence ID" value="CCC48376.1"/>
    <property type="molecule type" value="Genomic_DNA"/>
</dbReference>
<sequence length="221" mass="24171">MRALSFRNAYIGRVAISTFYAVRFSSSTSTNVEDADAAKATDETHTDQDAPVSQEAYTKLEKELEEAKKSVAELKKEVLYRAADAENARRIAHDDVEKAKSYGITSFGKDMLDVVDTLEKGLEVIKTLPESELESNKALSSIHTGVKLSVKLLLNNFAKHGIERLDVSVGDKFDPNLHDALLRTPPTPETPAGHISSVLKSGYKIKGRVLRAPQVGVASED</sequence>
<comment type="similarity">
    <text evidence="1 3">Belongs to the GrpE family.</text>
</comment>
<dbReference type="PANTHER" id="PTHR21237:SF23">
    <property type="entry name" value="GRPE PROTEIN HOMOLOG, MITOCHONDRIAL"/>
    <property type="match status" value="1"/>
</dbReference>
<dbReference type="GO" id="GO:0042803">
    <property type="term" value="F:protein homodimerization activity"/>
    <property type="evidence" value="ECO:0007669"/>
    <property type="project" value="InterPro"/>
</dbReference>
<dbReference type="PRINTS" id="PR00773">
    <property type="entry name" value="GRPEPROTEIN"/>
</dbReference>
<dbReference type="Pfam" id="PF01025">
    <property type="entry name" value="GrpE"/>
    <property type="match status" value="1"/>
</dbReference>
<dbReference type="GO" id="GO:0030150">
    <property type="term" value="P:protein import into mitochondrial matrix"/>
    <property type="evidence" value="ECO:0007669"/>
    <property type="project" value="TreeGrafter"/>
</dbReference>